<dbReference type="PANTHER" id="PTHR21340:SF0">
    <property type="entry name" value="BIS(5'-NUCLEOSYL)-TETRAPHOSPHATASE [ASYMMETRICAL]"/>
    <property type="match status" value="1"/>
</dbReference>
<dbReference type="InterPro" id="IPR020084">
    <property type="entry name" value="NUDIX_hydrolase_CS"/>
</dbReference>
<dbReference type="PRINTS" id="PR00502">
    <property type="entry name" value="NUDIXFAMILY"/>
</dbReference>
<accession>A0ABQ6VGA5</accession>
<dbReference type="InterPro" id="IPR015797">
    <property type="entry name" value="NUDIX_hydrolase-like_dom_sf"/>
</dbReference>
<dbReference type="InterPro" id="IPR029033">
    <property type="entry name" value="His_PPase_superfam"/>
</dbReference>
<dbReference type="InterPro" id="IPR013078">
    <property type="entry name" value="His_Pase_superF_clade-1"/>
</dbReference>
<dbReference type="RefSeq" id="WP_151841724.1">
    <property type="nucleotide sequence ID" value="NZ_CP061033.1"/>
</dbReference>
<dbReference type="PANTHER" id="PTHR21340">
    <property type="entry name" value="DIADENOSINE 5,5-P1,P4-TETRAPHOSPHATE PYROPHOSPHOHYDROLASE MUTT"/>
    <property type="match status" value="1"/>
</dbReference>
<keyword evidence="2 3" id="KW-0378">Hydrolase</keyword>
<dbReference type="InterPro" id="IPR020476">
    <property type="entry name" value="Nudix_hydrolase"/>
</dbReference>
<dbReference type="CDD" id="cd03673">
    <property type="entry name" value="NUDIX_Ap6A_hydrolase"/>
    <property type="match status" value="1"/>
</dbReference>
<evidence type="ECO:0000256" key="2">
    <source>
        <dbReference type="ARBA" id="ARBA00022801"/>
    </source>
</evidence>
<dbReference type="Proteomes" id="UP000436181">
    <property type="component" value="Unassembled WGS sequence"/>
</dbReference>
<dbReference type="SMART" id="SM00855">
    <property type="entry name" value="PGAM"/>
    <property type="match status" value="1"/>
</dbReference>
<dbReference type="Gene3D" id="3.90.79.10">
    <property type="entry name" value="Nucleoside Triphosphate Pyrophosphohydrolase"/>
    <property type="match status" value="1"/>
</dbReference>
<reference evidence="5 6" key="1">
    <citation type="submission" date="2019-10" db="EMBL/GenBank/DDBJ databases">
        <title>Corynebacterium sp novel species isolated from the respiratory tract of Marmot.</title>
        <authorList>
            <person name="Zhang G."/>
        </authorList>
    </citation>
    <scope>NUCLEOTIDE SEQUENCE [LARGE SCALE GENOMIC DNA]</scope>
    <source>
        <strain evidence="5 6">336</strain>
    </source>
</reference>
<keyword evidence="6" id="KW-1185">Reference proteome</keyword>
<evidence type="ECO:0000313" key="6">
    <source>
        <dbReference type="Proteomes" id="UP000436181"/>
    </source>
</evidence>
<sequence length="342" mass="37462">MISHNGTGDLSTSIALAHHEVGHVSRIGSKPAQEFAKPTFAAGALLWRIADRTADGGKDEELEVAVVHRPHYDDWSLPKGKVDAGENLTGTAVREIFEETGLRPRLGWLLGFVKYPVKDRTKVVYYWTAQVLSGEFVANDEVDELRWLPAAQAAELVSYDLDREVILSGVDHVTRQCDRRVILIRHAKAHDRKGWGGDDNLRPLAKKGRRQAELLVPQLTGYQPDAIVSAEPDRCQHTAQPLADALGLDVQVDPRFGDAAFEENPEAVVEALIDTVTSAPLKSVTAIVSQGTAIPGILERLLDPEVLVVDDIRVKKASAWVLHFSGDKLVGADYLASPFPVK</sequence>
<dbReference type="GO" id="GO:0016787">
    <property type="term" value="F:hydrolase activity"/>
    <property type="evidence" value="ECO:0007669"/>
    <property type="project" value="UniProtKB-KW"/>
</dbReference>
<dbReference type="EMBL" id="WBZJ01000001">
    <property type="protein sequence ID" value="KAB3523295.1"/>
    <property type="molecule type" value="Genomic_DNA"/>
</dbReference>
<gene>
    <name evidence="5" type="ORF">F8377_03940</name>
</gene>
<name>A0ABQ6VGA5_9CORY</name>
<evidence type="ECO:0000259" key="4">
    <source>
        <dbReference type="PROSITE" id="PS51462"/>
    </source>
</evidence>
<dbReference type="SUPFAM" id="SSF53254">
    <property type="entry name" value="Phosphoglycerate mutase-like"/>
    <property type="match status" value="1"/>
</dbReference>
<dbReference type="Pfam" id="PF00293">
    <property type="entry name" value="NUDIX"/>
    <property type="match status" value="1"/>
</dbReference>
<dbReference type="InterPro" id="IPR051325">
    <property type="entry name" value="Nudix_hydrolase_domain"/>
</dbReference>
<protein>
    <submittedName>
        <fullName evidence="5">NUDIX hydrolase</fullName>
    </submittedName>
</protein>
<proteinExistence type="inferred from homology"/>
<dbReference type="CDD" id="cd07067">
    <property type="entry name" value="HP_PGM_like"/>
    <property type="match status" value="1"/>
</dbReference>
<comment type="caution">
    <text evidence="5">The sequence shown here is derived from an EMBL/GenBank/DDBJ whole genome shotgun (WGS) entry which is preliminary data.</text>
</comment>
<organism evidence="5 6">
    <name type="scientific">Corynebacterium zhongnanshanii</name>
    <dbReference type="NCBI Taxonomy" id="2768834"/>
    <lineage>
        <taxon>Bacteria</taxon>
        <taxon>Bacillati</taxon>
        <taxon>Actinomycetota</taxon>
        <taxon>Actinomycetes</taxon>
        <taxon>Mycobacteriales</taxon>
        <taxon>Corynebacteriaceae</taxon>
        <taxon>Corynebacterium</taxon>
    </lineage>
</organism>
<dbReference type="PROSITE" id="PS51462">
    <property type="entry name" value="NUDIX"/>
    <property type="match status" value="1"/>
</dbReference>
<dbReference type="PROSITE" id="PS00893">
    <property type="entry name" value="NUDIX_BOX"/>
    <property type="match status" value="1"/>
</dbReference>
<dbReference type="Gene3D" id="3.40.50.1240">
    <property type="entry name" value="Phosphoglycerate mutase-like"/>
    <property type="match status" value="1"/>
</dbReference>
<evidence type="ECO:0000256" key="1">
    <source>
        <dbReference type="ARBA" id="ARBA00005582"/>
    </source>
</evidence>
<dbReference type="Pfam" id="PF00300">
    <property type="entry name" value="His_Phos_1"/>
    <property type="match status" value="1"/>
</dbReference>
<dbReference type="InterPro" id="IPR000086">
    <property type="entry name" value="NUDIX_hydrolase_dom"/>
</dbReference>
<evidence type="ECO:0000256" key="3">
    <source>
        <dbReference type="RuleBase" id="RU003476"/>
    </source>
</evidence>
<feature type="domain" description="Nudix hydrolase" evidence="4">
    <location>
        <begin position="37"/>
        <end position="170"/>
    </location>
</feature>
<dbReference type="SUPFAM" id="SSF55811">
    <property type="entry name" value="Nudix"/>
    <property type="match status" value="1"/>
</dbReference>
<comment type="similarity">
    <text evidence="1 3">Belongs to the Nudix hydrolase family.</text>
</comment>
<evidence type="ECO:0000313" key="5">
    <source>
        <dbReference type="EMBL" id="KAB3523295.1"/>
    </source>
</evidence>